<evidence type="ECO:0000313" key="9">
    <source>
        <dbReference type="Proteomes" id="UP001141327"/>
    </source>
</evidence>
<feature type="region of interest" description="Disordered" evidence="6">
    <location>
        <begin position="335"/>
        <end position="385"/>
    </location>
</feature>
<sequence>MGLFFVLSESALVVCAIFLFRYLASRKYFFGKFRPLSTFTMCLVIFSWVISLSIIVLLPDDLAVTFRLRCRELHDEEFCDKIFVHSFLSPQALVVMYRCLYWLNFFMTWVAIPVLQDFTKSCQFTFVRRLWDGIKFNLIIYSVAGIIGVIFLIYFAATRELTWNDIPALGIAASNAYALTFLVGLMGVGFVTIPRRLWNYGNIKRSVLRSQPHPERDRNTWKADQWGAGYTGWGGAGVGCEIRLIVVMPTGRSLQSEFEFQTYKHYQSLAKSRKDLQDAALEARQCALATPAIGHLRVAVEALLTECPVLTPESQDALREGRFANFCLPSVTTVPSAVPPSRSPTPHQAASSAADAASHQPAPSPLDSSFSSSHSSSNNRHSQHRTTDAFLVFREPPFLLSDRHVIDGKPVKKLASVEIELAEPHELNPQDTLLETVTIKRLVAVRAKLHQAECLAQKEERSVVGMCLGIQFRDCVAFAALLNQVQEGRLPPGFRSRLKYLWYGTPGRILMRICAVLLSMLSVLVLLGESVIMVDTVDLSPISLLVHSAFPGLLELVALTVVAYMSLCAFTTLVRLRIFNFYHLVPGASEAYSLLFCANYNFLTVIHELHSTSPTKLAFYKIVSVMDVVPILGNFIIVYLPLAMWGFVVLTLFNCFPRVLKLLRIPQFGLDEEHDEEMAAKGRAIIAASGAAPPPPQTATYPLPSSSYSSSASSSRPGSARFNLLDFHHHSAAPSPAPAPIYPNLPPLPPTSIMGYSSDSPHPAPRSMTPGPGPLDSSSMSLPRMEEEPIELTGLDGLASPRLTKPHRLVSFR</sequence>
<feature type="compositionally biased region" description="Low complexity" evidence="6">
    <location>
        <begin position="344"/>
        <end position="361"/>
    </location>
</feature>
<reference evidence="8" key="1">
    <citation type="journal article" date="2022" name="bioRxiv">
        <title>Genomics of Preaxostyla Flagellates Illuminates Evolutionary Transitions and the Path Towards Mitochondrial Loss.</title>
        <authorList>
            <person name="Novak L.V.F."/>
            <person name="Treitli S.C."/>
            <person name="Pyrih J."/>
            <person name="Halakuc P."/>
            <person name="Pipaliya S.V."/>
            <person name="Vacek V."/>
            <person name="Brzon O."/>
            <person name="Soukal P."/>
            <person name="Eme L."/>
            <person name="Dacks J.B."/>
            <person name="Karnkowska A."/>
            <person name="Elias M."/>
            <person name="Hampl V."/>
        </authorList>
    </citation>
    <scope>NUCLEOTIDE SEQUENCE</scope>
    <source>
        <strain evidence="8">RCP-MX</strain>
    </source>
</reference>
<feature type="transmembrane region" description="Helical" evidence="7">
    <location>
        <begin position="6"/>
        <end position="24"/>
    </location>
</feature>
<comment type="similarity">
    <text evidence="2">Belongs to the LIMR family.</text>
</comment>
<keyword evidence="3 7" id="KW-0812">Transmembrane</keyword>
<keyword evidence="9" id="KW-1185">Reference proteome</keyword>
<feature type="transmembrane region" description="Helical" evidence="7">
    <location>
        <begin position="509"/>
        <end position="533"/>
    </location>
</feature>
<feature type="compositionally biased region" description="Low complexity" evidence="6">
    <location>
        <begin position="698"/>
        <end position="714"/>
    </location>
</feature>
<evidence type="ECO:0000313" key="8">
    <source>
        <dbReference type="EMBL" id="KAJ4461966.1"/>
    </source>
</evidence>
<dbReference type="InterPro" id="IPR051584">
    <property type="entry name" value="GPCR-associated_LMBR1"/>
</dbReference>
<keyword evidence="5 7" id="KW-0472">Membrane</keyword>
<evidence type="ECO:0000256" key="1">
    <source>
        <dbReference type="ARBA" id="ARBA00004141"/>
    </source>
</evidence>
<evidence type="ECO:0000256" key="3">
    <source>
        <dbReference type="ARBA" id="ARBA00022692"/>
    </source>
</evidence>
<evidence type="ECO:0000256" key="6">
    <source>
        <dbReference type="SAM" id="MobiDB-lite"/>
    </source>
</evidence>
<feature type="compositionally biased region" description="Basic residues" evidence="6">
    <location>
        <begin position="804"/>
        <end position="813"/>
    </location>
</feature>
<dbReference type="PANTHER" id="PTHR21355">
    <property type="entry name" value="G-PROTEIN COUPLED RECEPTOR-ASSOCIATED PROTEIN LMBRD2"/>
    <property type="match status" value="1"/>
</dbReference>
<feature type="compositionally biased region" description="Low complexity" evidence="6">
    <location>
        <begin position="368"/>
        <end position="380"/>
    </location>
</feature>
<dbReference type="Proteomes" id="UP001141327">
    <property type="component" value="Unassembled WGS sequence"/>
</dbReference>
<feature type="transmembrane region" description="Helical" evidence="7">
    <location>
        <begin position="636"/>
        <end position="656"/>
    </location>
</feature>
<feature type="transmembrane region" description="Helical" evidence="7">
    <location>
        <begin position="95"/>
        <end position="115"/>
    </location>
</feature>
<organism evidence="8 9">
    <name type="scientific">Paratrimastix pyriformis</name>
    <dbReference type="NCBI Taxonomy" id="342808"/>
    <lineage>
        <taxon>Eukaryota</taxon>
        <taxon>Metamonada</taxon>
        <taxon>Preaxostyla</taxon>
        <taxon>Paratrimastigidae</taxon>
        <taxon>Paratrimastix</taxon>
    </lineage>
</organism>
<feature type="transmembrane region" description="Helical" evidence="7">
    <location>
        <begin position="553"/>
        <end position="574"/>
    </location>
</feature>
<feature type="transmembrane region" description="Helical" evidence="7">
    <location>
        <begin position="136"/>
        <end position="157"/>
    </location>
</feature>
<evidence type="ECO:0000256" key="7">
    <source>
        <dbReference type="SAM" id="Phobius"/>
    </source>
</evidence>
<keyword evidence="4 7" id="KW-1133">Transmembrane helix</keyword>
<feature type="transmembrane region" description="Helical" evidence="7">
    <location>
        <begin position="177"/>
        <end position="198"/>
    </location>
</feature>
<feature type="transmembrane region" description="Helical" evidence="7">
    <location>
        <begin position="36"/>
        <end position="58"/>
    </location>
</feature>
<comment type="caution">
    <text evidence="8">The sequence shown here is derived from an EMBL/GenBank/DDBJ whole genome shotgun (WGS) entry which is preliminary data.</text>
</comment>
<name>A0ABQ8US63_9EUKA</name>
<comment type="subcellular location">
    <subcellularLocation>
        <location evidence="1">Membrane</location>
        <topology evidence="1">Multi-pass membrane protein</topology>
    </subcellularLocation>
</comment>
<gene>
    <name evidence="8" type="ORF">PAPYR_1670</name>
</gene>
<dbReference type="Pfam" id="PF04791">
    <property type="entry name" value="LMBR1"/>
    <property type="match status" value="2"/>
</dbReference>
<feature type="region of interest" description="Disordered" evidence="6">
    <location>
        <begin position="750"/>
        <end position="813"/>
    </location>
</feature>
<evidence type="ECO:0000256" key="5">
    <source>
        <dbReference type="ARBA" id="ARBA00023136"/>
    </source>
</evidence>
<feature type="region of interest" description="Disordered" evidence="6">
    <location>
        <begin position="690"/>
        <end position="714"/>
    </location>
</feature>
<dbReference type="InterPro" id="IPR006876">
    <property type="entry name" value="LMBR1-like_membr_prot"/>
</dbReference>
<dbReference type="PANTHER" id="PTHR21355:SF0">
    <property type="entry name" value="G-PROTEIN COUPLED RECEPTOR-ASSOCIATED PROTEIN LMBRD2"/>
    <property type="match status" value="1"/>
</dbReference>
<evidence type="ECO:0000256" key="4">
    <source>
        <dbReference type="ARBA" id="ARBA00022989"/>
    </source>
</evidence>
<proteinExistence type="inferred from homology"/>
<dbReference type="EMBL" id="JAPMOS010000005">
    <property type="protein sequence ID" value="KAJ4461966.1"/>
    <property type="molecule type" value="Genomic_DNA"/>
</dbReference>
<protein>
    <submittedName>
        <fullName evidence="8">LMBR1-like membrane protein</fullName>
    </submittedName>
</protein>
<evidence type="ECO:0000256" key="2">
    <source>
        <dbReference type="ARBA" id="ARBA00010487"/>
    </source>
</evidence>
<accession>A0ABQ8US63</accession>